<dbReference type="InterPro" id="IPR013325">
    <property type="entry name" value="RNA_pol_sigma_r2"/>
</dbReference>
<dbReference type="RefSeq" id="WP_394836032.1">
    <property type="nucleotide sequence ID" value="NZ_CP089929.1"/>
</dbReference>
<dbReference type="Gene3D" id="1.10.1740.10">
    <property type="match status" value="1"/>
</dbReference>
<dbReference type="NCBIfam" id="TIGR02937">
    <property type="entry name" value="sigma70-ECF"/>
    <property type="match status" value="1"/>
</dbReference>
<evidence type="ECO:0000313" key="3">
    <source>
        <dbReference type="Proteomes" id="UP001374803"/>
    </source>
</evidence>
<dbReference type="InterPro" id="IPR014284">
    <property type="entry name" value="RNA_pol_sigma-70_dom"/>
</dbReference>
<accession>A0ABZ2LAY9</accession>
<dbReference type="Proteomes" id="UP001374803">
    <property type="component" value="Chromosome"/>
</dbReference>
<name>A0ABZ2LAY9_9BACT</name>
<evidence type="ECO:0000313" key="2">
    <source>
        <dbReference type="EMBL" id="WXB06386.1"/>
    </source>
</evidence>
<dbReference type="InterPro" id="IPR007627">
    <property type="entry name" value="RNA_pol_sigma70_r2"/>
</dbReference>
<gene>
    <name evidence="2" type="ORF">LVJ94_03885</name>
</gene>
<dbReference type="EMBL" id="CP089983">
    <property type="protein sequence ID" value="WXB06386.1"/>
    <property type="molecule type" value="Genomic_DNA"/>
</dbReference>
<proteinExistence type="predicted"/>
<evidence type="ECO:0000259" key="1">
    <source>
        <dbReference type="Pfam" id="PF04542"/>
    </source>
</evidence>
<dbReference type="Pfam" id="PF04542">
    <property type="entry name" value="Sigma70_r2"/>
    <property type="match status" value="1"/>
</dbReference>
<feature type="domain" description="RNA polymerase sigma-70 region 2" evidence="1">
    <location>
        <begin position="10"/>
        <end position="73"/>
    </location>
</feature>
<organism evidence="2 3">
    <name type="scientific">Pendulispora rubella</name>
    <dbReference type="NCBI Taxonomy" id="2741070"/>
    <lineage>
        <taxon>Bacteria</taxon>
        <taxon>Pseudomonadati</taxon>
        <taxon>Myxococcota</taxon>
        <taxon>Myxococcia</taxon>
        <taxon>Myxococcales</taxon>
        <taxon>Sorangiineae</taxon>
        <taxon>Pendulisporaceae</taxon>
        <taxon>Pendulispora</taxon>
    </lineage>
</organism>
<sequence>MHPHIEHVLRDLGPELFGWMMSSLGSETEAGDAFSLFAEELWKSLARYDGRCSMRTWCYMLARHTVARARAARANERLVPIGEGRFSEVAAEVRETTLRHLRTDAKDRVRALREQLDPDDRELLVLRVDKDLGWRDIALVMLGEGTSDEALTRHAAVLRKRFERVKKQLRARYGVIG</sequence>
<protein>
    <submittedName>
        <fullName evidence="2">Sigma-70 family RNA polymerase sigma factor</fullName>
    </submittedName>
</protein>
<dbReference type="SUPFAM" id="SSF88946">
    <property type="entry name" value="Sigma2 domain of RNA polymerase sigma factors"/>
    <property type="match status" value="1"/>
</dbReference>
<reference evidence="2" key="1">
    <citation type="submission" date="2021-12" db="EMBL/GenBank/DDBJ databases">
        <title>Discovery of the Pendulisporaceae a myxobacterial family with distinct sporulation behavior and unique specialized metabolism.</title>
        <authorList>
            <person name="Garcia R."/>
            <person name="Popoff A."/>
            <person name="Bader C.D."/>
            <person name="Loehr J."/>
            <person name="Walesch S."/>
            <person name="Walt C."/>
            <person name="Boldt J."/>
            <person name="Bunk B."/>
            <person name="Haeckl F.J.F.P.J."/>
            <person name="Gunesch A.P."/>
            <person name="Birkelbach J."/>
            <person name="Nuebel U."/>
            <person name="Pietschmann T."/>
            <person name="Bach T."/>
            <person name="Mueller R."/>
        </authorList>
    </citation>
    <scope>NUCLEOTIDE SEQUENCE</scope>
    <source>
        <strain evidence="2">MSr11367</strain>
    </source>
</reference>
<keyword evidence="3" id="KW-1185">Reference proteome</keyword>